<feature type="domain" description="Phosphotyrosine protein phosphatase I" evidence="2">
    <location>
        <begin position="3"/>
        <end position="148"/>
    </location>
</feature>
<organism evidence="3 4">
    <name type="scientific">Thalassococcus arenae</name>
    <dbReference type="NCBI Taxonomy" id="2851652"/>
    <lineage>
        <taxon>Bacteria</taxon>
        <taxon>Pseudomonadati</taxon>
        <taxon>Pseudomonadota</taxon>
        <taxon>Alphaproteobacteria</taxon>
        <taxon>Rhodobacterales</taxon>
        <taxon>Roseobacteraceae</taxon>
        <taxon>Thalassococcus</taxon>
    </lineage>
</organism>
<evidence type="ECO:0000259" key="2">
    <source>
        <dbReference type="SMART" id="SM00226"/>
    </source>
</evidence>
<name>A0ABS6N4N6_9RHOB</name>
<dbReference type="EMBL" id="JAHRWL010000001">
    <property type="protein sequence ID" value="MBV2358500.1"/>
    <property type="molecule type" value="Genomic_DNA"/>
</dbReference>
<dbReference type="RefSeq" id="WP_217776357.1">
    <property type="nucleotide sequence ID" value="NZ_JAHRWL010000001.1"/>
</dbReference>
<evidence type="ECO:0000313" key="4">
    <source>
        <dbReference type="Proteomes" id="UP001166293"/>
    </source>
</evidence>
<dbReference type="PANTHER" id="PTHR11717">
    <property type="entry name" value="LOW MOLECULAR WEIGHT PROTEIN TYROSINE PHOSPHATASE"/>
    <property type="match status" value="1"/>
</dbReference>
<proteinExistence type="predicted"/>
<reference evidence="3" key="1">
    <citation type="submission" date="2021-06" db="EMBL/GenBank/DDBJ databases">
        <title>Thalassococcus sp. CAU 1522 isolated from sea sand, Republic of Korea.</title>
        <authorList>
            <person name="Kim W."/>
        </authorList>
    </citation>
    <scope>NUCLEOTIDE SEQUENCE</scope>
    <source>
        <strain evidence="3">CAU 1522</strain>
    </source>
</reference>
<evidence type="ECO:0000313" key="3">
    <source>
        <dbReference type="EMBL" id="MBV2358500.1"/>
    </source>
</evidence>
<comment type="caution">
    <text evidence="3">The sequence shown here is derived from an EMBL/GenBank/DDBJ whole genome shotgun (WGS) entry which is preliminary data.</text>
</comment>
<keyword evidence="4" id="KW-1185">Reference proteome</keyword>
<sequence>MAHRILFVCLGNICRSPTAEAVLRRMARARDMALDIDSAGTGDWHIGKPPYGPMQDAARARGYDLSALRARQVGTDDFHRFDTILAMDADNIAGLARIAPDGLRDKPRLFTDFAPDTGADHVPDPYFTRDFEAALNLIEACAAGFLDHLERRR</sequence>
<dbReference type="CDD" id="cd16343">
    <property type="entry name" value="LMWPTP"/>
    <property type="match status" value="1"/>
</dbReference>
<gene>
    <name evidence="3" type="ORF">KUH32_01820</name>
</gene>
<dbReference type="InterPro" id="IPR023485">
    <property type="entry name" value="Ptyr_pPase"/>
</dbReference>
<dbReference type="SMART" id="SM00226">
    <property type="entry name" value="LMWPc"/>
    <property type="match status" value="1"/>
</dbReference>
<dbReference type="EC" id="3.1.3.48" evidence="1"/>
<dbReference type="PANTHER" id="PTHR11717:SF7">
    <property type="entry name" value="LOW MOLECULAR WEIGHT PHOSPHOTYROSINE PROTEIN PHOSPHATASE"/>
    <property type="match status" value="1"/>
</dbReference>
<protein>
    <recommendedName>
        <fullName evidence="1">protein-tyrosine-phosphatase</fullName>
        <ecNumber evidence="1">3.1.3.48</ecNumber>
    </recommendedName>
</protein>
<dbReference type="InterPro" id="IPR050438">
    <property type="entry name" value="LMW_PTPase"/>
</dbReference>
<dbReference type="Proteomes" id="UP001166293">
    <property type="component" value="Unassembled WGS sequence"/>
</dbReference>
<accession>A0ABS6N4N6</accession>
<dbReference type="Pfam" id="PF01451">
    <property type="entry name" value="LMWPc"/>
    <property type="match status" value="1"/>
</dbReference>
<evidence type="ECO:0000256" key="1">
    <source>
        <dbReference type="ARBA" id="ARBA00013064"/>
    </source>
</evidence>